<comment type="caution">
    <text evidence="2">The sequence shown here is derived from an EMBL/GenBank/DDBJ whole genome shotgun (WGS) entry which is preliminary data.</text>
</comment>
<evidence type="ECO:0000313" key="3">
    <source>
        <dbReference type="Proteomes" id="UP000634667"/>
    </source>
</evidence>
<reference evidence="3" key="1">
    <citation type="journal article" date="2019" name="Int. J. Syst. Evol. Microbiol.">
        <title>The Global Catalogue of Microorganisms (GCM) 10K type strain sequencing project: providing services to taxonomists for standard genome sequencing and annotation.</title>
        <authorList>
            <consortium name="The Broad Institute Genomics Platform"/>
            <consortium name="The Broad Institute Genome Sequencing Center for Infectious Disease"/>
            <person name="Wu L."/>
            <person name="Ma J."/>
        </authorList>
    </citation>
    <scope>NUCLEOTIDE SEQUENCE [LARGE SCALE GENOMIC DNA]</scope>
    <source>
        <strain evidence="3">KCTC 23723</strain>
    </source>
</reference>
<dbReference type="InterPro" id="IPR013976">
    <property type="entry name" value="HDOD"/>
</dbReference>
<protein>
    <submittedName>
        <fullName evidence="2">Signal transduction superfamily protein with modified HD-GYP domain</fullName>
    </submittedName>
</protein>
<accession>A0ABQ2WP26</accession>
<dbReference type="PANTHER" id="PTHR33525">
    <property type="match status" value="1"/>
</dbReference>
<dbReference type="PANTHER" id="PTHR33525:SF3">
    <property type="entry name" value="RIBONUCLEASE Y"/>
    <property type="match status" value="1"/>
</dbReference>
<gene>
    <name evidence="2" type="ORF">GCM10008111_21370</name>
</gene>
<evidence type="ECO:0000259" key="1">
    <source>
        <dbReference type="PROSITE" id="PS51833"/>
    </source>
</evidence>
<proteinExistence type="predicted"/>
<name>A0ABQ2WP26_9ALTE</name>
<dbReference type="InterPro" id="IPR052340">
    <property type="entry name" value="RNase_Y/CdgJ"/>
</dbReference>
<dbReference type="Gene3D" id="1.10.3210.10">
    <property type="entry name" value="Hypothetical protein af1432"/>
    <property type="match status" value="1"/>
</dbReference>
<dbReference type="Pfam" id="PF08668">
    <property type="entry name" value="HDOD"/>
    <property type="match status" value="1"/>
</dbReference>
<sequence length="279" mass="31122">MSAQQALLTILDDKIRHDRLVLPTLPEIALRVRQRADDPKVSLAQMADVIAQDPALSARMMKIANSAFMGRSIKVNTLNQAVTRIGLSQIKNVATALAIEQLFVSEYKQVQQHLGKLWRENIHVAAIAVACLKSYQATQPACVLSSDVMTLCALVHNIGALAVITEAERHPDVFGHPLFLQSVIDKAAPYISVKVLKAWGFAEEFQLAAKSWRVCRANSVPDYTDFIRLAAIERGYYKSAEEQHQLLTQYIAMQVVTVPEFMQQPNIASLYQDIHALFQ</sequence>
<dbReference type="SUPFAM" id="SSF109604">
    <property type="entry name" value="HD-domain/PDEase-like"/>
    <property type="match status" value="1"/>
</dbReference>
<keyword evidence="3" id="KW-1185">Reference proteome</keyword>
<organism evidence="2 3">
    <name type="scientific">Alishewanella tabrizica</name>
    <dbReference type="NCBI Taxonomy" id="671278"/>
    <lineage>
        <taxon>Bacteria</taxon>
        <taxon>Pseudomonadati</taxon>
        <taxon>Pseudomonadota</taxon>
        <taxon>Gammaproteobacteria</taxon>
        <taxon>Alteromonadales</taxon>
        <taxon>Alteromonadaceae</taxon>
        <taxon>Alishewanella</taxon>
    </lineage>
</organism>
<dbReference type="Proteomes" id="UP000634667">
    <property type="component" value="Unassembled WGS sequence"/>
</dbReference>
<dbReference type="RefSeq" id="WP_189483206.1">
    <property type="nucleotide sequence ID" value="NZ_BMYR01000008.1"/>
</dbReference>
<dbReference type="PROSITE" id="PS51833">
    <property type="entry name" value="HDOD"/>
    <property type="match status" value="1"/>
</dbReference>
<feature type="domain" description="HDOD" evidence="1">
    <location>
        <begin position="22"/>
        <end position="215"/>
    </location>
</feature>
<dbReference type="EMBL" id="BMYR01000008">
    <property type="protein sequence ID" value="GGW65070.1"/>
    <property type="molecule type" value="Genomic_DNA"/>
</dbReference>
<evidence type="ECO:0000313" key="2">
    <source>
        <dbReference type="EMBL" id="GGW65070.1"/>
    </source>
</evidence>